<feature type="domain" description="Chitin-binding type-4" evidence="3">
    <location>
        <begin position="22"/>
        <end position="187"/>
    </location>
</feature>
<evidence type="ECO:0000256" key="2">
    <source>
        <dbReference type="SAM" id="SignalP"/>
    </source>
</evidence>
<dbReference type="SUPFAM" id="SSF81296">
    <property type="entry name" value="E set domains"/>
    <property type="match status" value="1"/>
</dbReference>
<organism evidence="4 5">
    <name type="scientific">Morganella morganii</name>
    <name type="common">Proteus morganii</name>
    <dbReference type="NCBI Taxonomy" id="582"/>
    <lineage>
        <taxon>Bacteria</taxon>
        <taxon>Pseudomonadati</taxon>
        <taxon>Pseudomonadota</taxon>
        <taxon>Gammaproteobacteria</taxon>
        <taxon>Enterobacterales</taxon>
        <taxon>Morganellaceae</taxon>
        <taxon>Morganella</taxon>
    </lineage>
</organism>
<reference evidence="4" key="2">
    <citation type="submission" date="2020-10" db="EMBL/GenBank/DDBJ databases">
        <authorList>
            <consortium name="NCBI Pathogen Detection Project"/>
        </authorList>
    </citation>
    <scope>NUCLEOTIDE SEQUENCE</scope>
    <source>
        <strain evidence="4">Morganella morganii ARLG-3209</strain>
    </source>
</reference>
<dbReference type="InterPro" id="IPR004302">
    <property type="entry name" value="Cellulose/chitin-bd_N"/>
</dbReference>
<accession>A0AAN5MHD0</accession>
<dbReference type="Gene3D" id="2.70.50.50">
    <property type="entry name" value="chitin-binding protein cbp21"/>
    <property type="match status" value="1"/>
</dbReference>
<dbReference type="Pfam" id="PF03067">
    <property type="entry name" value="LPMO_10"/>
    <property type="match status" value="1"/>
</dbReference>
<evidence type="ECO:0000313" key="4">
    <source>
        <dbReference type="EMBL" id="HAT3810108.1"/>
    </source>
</evidence>
<dbReference type="AlphaFoldDB" id="A0AAN5MHD0"/>
<reference evidence="4" key="1">
    <citation type="journal article" date="2018" name="Genome Biol.">
        <title>SKESA: strategic k-mer extension for scrupulous assemblies.</title>
        <authorList>
            <person name="Souvorov A."/>
            <person name="Agarwala R."/>
            <person name="Lipman D.J."/>
        </authorList>
    </citation>
    <scope>NUCLEOTIDE SEQUENCE</scope>
    <source>
        <strain evidence="4">Morganella morganii ARLG-3209</strain>
    </source>
</reference>
<dbReference type="PANTHER" id="PTHR34823">
    <property type="entry name" value="GLCNAC-BINDING PROTEIN A"/>
    <property type="match status" value="1"/>
</dbReference>
<sequence length="191" mass="21713">MKKHIIITAVLASLFSASVLAHGYVTKPASRAANCKLEKNRPQLCASARWEPQSIEALSGFPGGESPPDGHLASGNIERFIPLDMIGNIWVKEKVKPGKMDFEWTLTARHSTRNWRYYITKPDWNQEVPLNREAFESEPFCYFEDHGSVPPTIVTHQCEVPERKGYQIIYAVWEIADTPNSFYQVIDADFN</sequence>
<proteinExistence type="predicted"/>
<evidence type="ECO:0000259" key="3">
    <source>
        <dbReference type="Pfam" id="PF03067"/>
    </source>
</evidence>
<evidence type="ECO:0000256" key="1">
    <source>
        <dbReference type="ARBA" id="ARBA00022729"/>
    </source>
</evidence>
<gene>
    <name evidence="4" type="ORF">I8608_002990</name>
</gene>
<dbReference type="InterPro" id="IPR014756">
    <property type="entry name" value="Ig_E-set"/>
</dbReference>
<dbReference type="CDD" id="cd21177">
    <property type="entry name" value="LPMO_AA10"/>
    <property type="match status" value="1"/>
</dbReference>
<dbReference type="InterPro" id="IPR051024">
    <property type="entry name" value="GlcNAc_Chitin_IntDeg"/>
</dbReference>
<feature type="chain" id="PRO_5042959260" evidence="2">
    <location>
        <begin position="22"/>
        <end position="191"/>
    </location>
</feature>
<protein>
    <submittedName>
        <fullName evidence="4">Chitin-binding protein</fullName>
    </submittedName>
</protein>
<dbReference type="EMBL" id="DACSWI010000009">
    <property type="protein sequence ID" value="HAT3810108.1"/>
    <property type="molecule type" value="Genomic_DNA"/>
</dbReference>
<keyword evidence="1 2" id="KW-0732">Signal</keyword>
<dbReference type="PANTHER" id="PTHR34823:SF1">
    <property type="entry name" value="CHITIN-BINDING TYPE-4 DOMAIN-CONTAINING PROTEIN"/>
    <property type="match status" value="1"/>
</dbReference>
<comment type="caution">
    <text evidence="4">The sequence shown here is derived from an EMBL/GenBank/DDBJ whole genome shotgun (WGS) entry which is preliminary data.</text>
</comment>
<feature type="signal peptide" evidence="2">
    <location>
        <begin position="1"/>
        <end position="21"/>
    </location>
</feature>
<name>A0AAN5MHD0_MORMO</name>
<evidence type="ECO:0000313" key="5">
    <source>
        <dbReference type="Proteomes" id="UP000865968"/>
    </source>
</evidence>
<dbReference type="Proteomes" id="UP000865968">
    <property type="component" value="Unassembled WGS sequence"/>
</dbReference>